<keyword evidence="2" id="KW-1185">Reference proteome</keyword>
<proteinExistence type="predicted"/>
<protein>
    <submittedName>
        <fullName evidence="1">Uncharacterized protein</fullName>
    </submittedName>
</protein>
<evidence type="ECO:0000313" key="2">
    <source>
        <dbReference type="Proteomes" id="UP001060085"/>
    </source>
</evidence>
<organism evidence="1 2">
    <name type="scientific">Catharanthus roseus</name>
    <name type="common">Madagascar periwinkle</name>
    <name type="synonym">Vinca rosea</name>
    <dbReference type="NCBI Taxonomy" id="4058"/>
    <lineage>
        <taxon>Eukaryota</taxon>
        <taxon>Viridiplantae</taxon>
        <taxon>Streptophyta</taxon>
        <taxon>Embryophyta</taxon>
        <taxon>Tracheophyta</taxon>
        <taxon>Spermatophyta</taxon>
        <taxon>Magnoliopsida</taxon>
        <taxon>eudicotyledons</taxon>
        <taxon>Gunneridae</taxon>
        <taxon>Pentapetalae</taxon>
        <taxon>asterids</taxon>
        <taxon>lamiids</taxon>
        <taxon>Gentianales</taxon>
        <taxon>Apocynaceae</taxon>
        <taxon>Rauvolfioideae</taxon>
        <taxon>Vinceae</taxon>
        <taxon>Catharanthinae</taxon>
        <taxon>Catharanthus</taxon>
    </lineage>
</organism>
<gene>
    <name evidence="1" type="ORF">M9H77_36001</name>
</gene>
<comment type="caution">
    <text evidence="1">The sequence shown here is derived from an EMBL/GenBank/DDBJ whole genome shotgun (WGS) entry which is preliminary data.</text>
</comment>
<sequence>MALSAELSNVINSLNTLFENVFGFQFCHLHFKEILLKDFETQMETILSFQKFFDRLVFKEKNRSFWNVGSFMFTCSHLILCNTTGEKRYFYAKESEFIEAIEKGDGLSPLKEMEHQIEWIKLEGFEEQGKAFKLLSICLISKDHSREQKENNFGAKNGKKAKTSENGENEDTSTKEGDLLPTVGPRVTKTMPT</sequence>
<accession>A0ACB9ZRV5</accession>
<dbReference type="Proteomes" id="UP001060085">
    <property type="component" value="Linkage Group LG08"/>
</dbReference>
<reference evidence="2" key="1">
    <citation type="journal article" date="2023" name="Nat. Plants">
        <title>Single-cell RNA sequencing provides a high-resolution roadmap for understanding the multicellular compartmentation of specialized metabolism.</title>
        <authorList>
            <person name="Sun S."/>
            <person name="Shen X."/>
            <person name="Li Y."/>
            <person name="Li Y."/>
            <person name="Wang S."/>
            <person name="Li R."/>
            <person name="Zhang H."/>
            <person name="Shen G."/>
            <person name="Guo B."/>
            <person name="Wei J."/>
            <person name="Xu J."/>
            <person name="St-Pierre B."/>
            <person name="Chen S."/>
            <person name="Sun C."/>
        </authorList>
    </citation>
    <scope>NUCLEOTIDE SEQUENCE [LARGE SCALE GENOMIC DNA]</scope>
</reference>
<name>A0ACB9ZRV5_CATRO</name>
<dbReference type="EMBL" id="CM044708">
    <property type="protein sequence ID" value="KAI5649996.1"/>
    <property type="molecule type" value="Genomic_DNA"/>
</dbReference>
<evidence type="ECO:0000313" key="1">
    <source>
        <dbReference type="EMBL" id="KAI5649996.1"/>
    </source>
</evidence>